<name>A0A1X7UT94_AMPQE</name>
<feature type="compositionally biased region" description="Polar residues" evidence="1">
    <location>
        <begin position="161"/>
        <end position="173"/>
    </location>
</feature>
<dbReference type="EnsemblMetazoa" id="Aqu2.1.31003_001">
    <property type="protein sequence ID" value="Aqu2.1.31003_001"/>
    <property type="gene ID" value="Aqu2.1.31003"/>
</dbReference>
<evidence type="ECO:0000313" key="2">
    <source>
        <dbReference type="EnsemblMetazoa" id="Aqu2.1.31003_001"/>
    </source>
</evidence>
<dbReference type="OrthoDB" id="4066896at2759"/>
<dbReference type="InParanoid" id="A0A1X7UT94"/>
<reference evidence="2" key="1">
    <citation type="submission" date="2017-05" db="UniProtKB">
        <authorList>
            <consortium name="EnsemblMetazoa"/>
        </authorList>
    </citation>
    <scope>IDENTIFICATION</scope>
</reference>
<accession>A0A1X7UT94</accession>
<proteinExistence type="predicted"/>
<protein>
    <submittedName>
        <fullName evidence="2">Uncharacterized protein</fullName>
    </submittedName>
</protein>
<dbReference type="AlphaFoldDB" id="A0A1X7UT94"/>
<evidence type="ECO:0000256" key="1">
    <source>
        <dbReference type="SAM" id="MobiDB-lite"/>
    </source>
</evidence>
<sequence length="173" mass="19195">EDQMGFDNPTMYWQLNPKNRVAATWDSAVHQAFEEYSHRMLSPVAVPNGMYNQLFMCINDVCGRGNITILNSWSTSKDTPPQLVATLPLSSSRLICSLCVEHMNITLANAHSSFPDDSRSSTRLPLTLPTALPTDRAPLEPDELLCPSPQSITDRPHPLTLPSSHRTSSYIVS</sequence>
<organism evidence="2">
    <name type="scientific">Amphimedon queenslandica</name>
    <name type="common">Sponge</name>
    <dbReference type="NCBI Taxonomy" id="400682"/>
    <lineage>
        <taxon>Eukaryota</taxon>
        <taxon>Metazoa</taxon>
        <taxon>Porifera</taxon>
        <taxon>Demospongiae</taxon>
        <taxon>Heteroscleromorpha</taxon>
        <taxon>Haplosclerida</taxon>
        <taxon>Niphatidae</taxon>
        <taxon>Amphimedon</taxon>
    </lineage>
</organism>
<feature type="region of interest" description="Disordered" evidence="1">
    <location>
        <begin position="111"/>
        <end position="173"/>
    </location>
</feature>
<feature type="compositionally biased region" description="Low complexity" evidence="1">
    <location>
        <begin position="121"/>
        <end position="136"/>
    </location>
</feature>